<dbReference type="Proteomes" id="UP000318720">
    <property type="component" value="Unassembled WGS sequence"/>
</dbReference>
<dbReference type="EMBL" id="SPAZ01000203">
    <property type="protein sequence ID" value="TQE29339.1"/>
    <property type="molecule type" value="Genomic_DNA"/>
</dbReference>
<proteinExistence type="predicted"/>
<evidence type="ECO:0000313" key="3">
    <source>
        <dbReference type="Proteomes" id="UP000318720"/>
    </source>
</evidence>
<protein>
    <recommendedName>
        <fullName evidence="4">Secreted protein</fullName>
    </recommendedName>
</protein>
<name>A0AAE8VZM2_9ACTN</name>
<evidence type="ECO:0008006" key="4">
    <source>
        <dbReference type="Google" id="ProtNLM"/>
    </source>
</evidence>
<accession>A0AAE8VZM2</accession>
<feature type="signal peptide" evidence="1">
    <location>
        <begin position="1"/>
        <end position="35"/>
    </location>
</feature>
<feature type="chain" id="PRO_5041992648" description="Secreted protein" evidence="1">
    <location>
        <begin position="36"/>
        <end position="248"/>
    </location>
</feature>
<dbReference type="RefSeq" id="WP_009305742.1">
    <property type="nucleotide sequence ID" value="NZ_JARAVA010000558.1"/>
</dbReference>
<gene>
    <name evidence="2" type="ORF">Sipo8835_25030</name>
</gene>
<organism evidence="2 3">
    <name type="scientific">Streptomyces ipomoeae</name>
    <dbReference type="NCBI Taxonomy" id="103232"/>
    <lineage>
        <taxon>Bacteria</taxon>
        <taxon>Bacillati</taxon>
        <taxon>Actinomycetota</taxon>
        <taxon>Actinomycetes</taxon>
        <taxon>Kitasatosporales</taxon>
        <taxon>Streptomycetaceae</taxon>
        <taxon>Streptomyces</taxon>
    </lineage>
</organism>
<keyword evidence="1" id="KW-0732">Signal</keyword>
<sequence length="248" mass="26120">MHTVRKCVGKRVGTTSAALVAGLGTVLAMSAPAQADTAGPGGAGGSRGSVEFSVFDTGAGMPRDKSFQLKELTDYGVPKRTMEKLAAGDAGGAGKARADVNAQAPAAPAAPPGSYDVVGEWKDKDGWDAAMRRGYWDGGNAGFGMTKIDQKHNLSLDAVKATTMYPRPTPAGKEQLGATTYNYRTEVNHVECSGWWIFRSCRVTETLTVLAGIDYRKLPDGKAFGAVTAFCEGVPGRCPDWVRNAINI</sequence>
<reference evidence="2 3" key="1">
    <citation type="submission" date="2019-03" db="EMBL/GenBank/DDBJ databases">
        <title>Comparative genomic analyses of the sweetpotato soil rot pathogen, Streptomyces ipomoeae.</title>
        <authorList>
            <person name="Ruschel Soares N."/>
            <person name="Badger J.H."/>
            <person name="Huguet-Tapia J.C."/>
            <person name="Clark C.A."/>
            <person name="Pettis G.S."/>
        </authorList>
    </citation>
    <scope>NUCLEOTIDE SEQUENCE [LARGE SCALE GENOMIC DNA]</scope>
    <source>
        <strain evidence="2 3">88-35</strain>
    </source>
</reference>
<comment type="caution">
    <text evidence="2">The sequence shown here is derived from an EMBL/GenBank/DDBJ whole genome shotgun (WGS) entry which is preliminary data.</text>
</comment>
<dbReference type="AlphaFoldDB" id="A0AAE8VZM2"/>
<evidence type="ECO:0000313" key="2">
    <source>
        <dbReference type="EMBL" id="TQE29339.1"/>
    </source>
</evidence>
<evidence type="ECO:0000256" key="1">
    <source>
        <dbReference type="SAM" id="SignalP"/>
    </source>
</evidence>